<dbReference type="EMBL" id="PDKB01000016">
    <property type="protein sequence ID" value="RBQ28387.1"/>
    <property type="molecule type" value="Genomic_DNA"/>
</dbReference>
<protein>
    <recommendedName>
        <fullName evidence="1">RNA polymerase III subunit RPC82-related helix-turn-helix domain-containing protein</fullName>
    </recommendedName>
</protein>
<dbReference type="Pfam" id="PF08221">
    <property type="entry name" value="HTH_9"/>
    <property type="match status" value="1"/>
</dbReference>
<name>A0A366MQR5_9BACT</name>
<gene>
    <name evidence="2" type="ORF">CRU91_09205</name>
</gene>
<feature type="domain" description="RNA polymerase III subunit RPC82-related helix-turn-helix" evidence="1">
    <location>
        <begin position="190"/>
        <end position="231"/>
    </location>
</feature>
<sequence length="279" mass="33056">MQNNILEDRVRRYIKIKKFFLLSDALLVTSLNKNTLLNILDKLEDEGLIIKDKDEKSLMNRSYIVLLNRNKKLLKANNIRINIELIKSLNKIMKVLQDLQKQDIYYYELFKLTSFTKGVFANLIKTLVSLKILTQRVELENKENRSFRINRYLLDVLLTFLKQKKYKDLQEILDGKRELQYVEVPDELVSVIGIIIKNEVLTIKELAHLSKLTTRRIKKWLCLMTKLGIVLDFFKENTKEVHYVFSNRRAKTVLKHINNGAYEKDKELKHLWSIKATKS</sequence>
<comment type="caution">
    <text evidence="2">The sequence shown here is derived from an EMBL/GenBank/DDBJ whole genome shotgun (WGS) entry which is preliminary data.</text>
</comment>
<keyword evidence="3" id="KW-1185">Reference proteome</keyword>
<dbReference type="OrthoDB" id="9955837at2"/>
<dbReference type="AlphaFoldDB" id="A0A366MQR5"/>
<organism evidence="2 3">
    <name type="scientific">Aliarcobacter vitoriensis</name>
    <dbReference type="NCBI Taxonomy" id="2011099"/>
    <lineage>
        <taxon>Bacteria</taxon>
        <taxon>Pseudomonadati</taxon>
        <taxon>Campylobacterota</taxon>
        <taxon>Epsilonproteobacteria</taxon>
        <taxon>Campylobacterales</taxon>
        <taxon>Arcobacteraceae</taxon>
        <taxon>Aliarcobacter</taxon>
    </lineage>
</organism>
<evidence type="ECO:0000313" key="3">
    <source>
        <dbReference type="Proteomes" id="UP000252669"/>
    </source>
</evidence>
<dbReference type="InterPro" id="IPR013197">
    <property type="entry name" value="RNA_pol_III_RPC82-rel_HTH"/>
</dbReference>
<proteinExistence type="predicted"/>
<evidence type="ECO:0000259" key="1">
    <source>
        <dbReference type="Pfam" id="PF08221"/>
    </source>
</evidence>
<dbReference type="Proteomes" id="UP000252669">
    <property type="component" value="Unassembled WGS sequence"/>
</dbReference>
<dbReference type="RefSeq" id="WP_113894938.1">
    <property type="nucleotide sequence ID" value="NZ_JANJGA010000015.1"/>
</dbReference>
<reference evidence="2 3" key="1">
    <citation type="submission" date="2017-10" db="EMBL/GenBank/DDBJ databases">
        <title>Genomics of the genus Arcobacter.</title>
        <authorList>
            <person name="Perez-Cataluna A."/>
            <person name="Figueras M.J."/>
        </authorList>
    </citation>
    <scope>NUCLEOTIDE SEQUENCE [LARGE SCALE GENOMIC DNA]</scope>
    <source>
        <strain evidence="2 3">CECT 9230</strain>
    </source>
</reference>
<evidence type="ECO:0000313" key="2">
    <source>
        <dbReference type="EMBL" id="RBQ28387.1"/>
    </source>
</evidence>
<accession>A0A366MQR5</accession>